<organism evidence="6 7">
    <name type="scientific">Nocardioides eburneus</name>
    <dbReference type="NCBI Taxonomy" id="3231482"/>
    <lineage>
        <taxon>Bacteria</taxon>
        <taxon>Bacillati</taxon>
        <taxon>Actinomycetota</taxon>
        <taxon>Actinomycetes</taxon>
        <taxon>Propionibacteriales</taxon>
        <taxon>Nocardioidaceae</taxon>
        <taxon>Nocardioides</taxon>
    </lineage>
</organism>
<dbReference type="PANTHER" id="PTHR30055:SF234">
    <property type="entry name" value="HTH-TYPE TRANSCRIPTIONAL REGULATOR BETI"/>
    <property type="match status" value="1"/>
</dbReference>
<evidence type="ECO:0000256" key="3">
    <source>
        <dbReference type="ARBA" id="ARBA00023163"/>
    </source>
</evidence>
<proteinExistence type="predicted"/>
<dbReference type="InterPro" id="IPR009057">
    <property type="entry name" value="Homeodomain-like_sf"/>
</dbReference>
<accession>A0ABV3T091</accession>
<keyword evidence="3" id="KW-0804">Transcription</keyword>
<keyword evidence="7" id="KW-1185">Reference proteome</keyword>
<dbReference type="InterPro" id="IPR050109">
    <property type="entry name" value="HTH-type_TetR-like_transc_reg"/>
</dbReference>
<name>A0ABV3T091_9ACTN</name>
<dbReference type="PRINTS" id="PR00455">
    <property type="entry name" value="HTHTETR"/>
</dbReference>
<evidence type="ECO:0000313" key="7">
    <source>
        <dbReference type="Proteomes" id="UP001556631"/>
    </source>
</evidence>
<evidence type="ECO:0000256" key="2">
    <source>
        <dbReference type="ARBA" id="ARBA00023125"/>
    </source>
</evidence>
<dbReference type="InterPro" id="IPR001647">
    <property type="entry name" value="HTH_TetR"/>
</dbReference>
<dbReference type="InterPro" id="IPR023772">
    <property type="entry name" value="DNA-bd_HTH_TetR-type_CS"/>
</dbReference>
<dbReference type="Gene3D" id="1.10.357.10">
    <property type="entry name" value="Tetracycline Repressor, domain 2"/>
    <property type="match status" value="1"/>
</dbReference>
<reference evidence="6 7" key="1">
    <citation type="submission" date="2024-07" db="EMBL/GenBank/DDBJ databases">
        <authorList>
            <person name="Lee S."/>
            <person name="Kang M."/>
        </authorList>
    </citation>
    <scope>NUCLEOTIDE SEQUENCE [LARGE SCALE GENOMIC DNA]</scope>
    <source>
        <strain evidence="6 7">DS6</strain>
    </source>
</reference>
<dbReference type="PROSITE" id="PS50977">
    <property type="entry name" value="HTH_TETR_2"/>
    <property type="match status" value="1"/>
</dbReference>
<dbReference type="PANTHER" id="PTHR30055">
    <property type="entry name" value="HTH-TYPE TRANSCRIPTIONAL REGULATOR RUTR"/>
    <property type="match status" value="1"/>
</dbReference>
<keyword evidence="2 4" id="KW-0238">DNA-binding</keyword>
<keyword evidence="1" id="KW-0805">Transcription regulation</keyword>
<sequence>MLRDDARRTRATVLRSVWQLMSETGSAKISVDDIAGRAGVSPASVYRHFGSKQALIDEVSVDRWRRATAWAAGSGKPERALIDIVKTLDRFSLMVTDDAEFIAAAGVDVGQTPVAILPVRQEFAGRFEALWRVAADAGHVVPWADPMDLVDLVGGIRDVGRRIPKLTTLINGFCAPRIDAHHLARVVLTR</sequence>
<dbReference type="Proteomes" id="UP001556631">
    <property type="component" value="Unassembled WGS sequence"/>
</dbReference>
<protein>
    <submittedName>
        <fullName evidence="6">TetR/AcrR family transcriptional regulator</fullName>
    </submittedName>
</protein>
<evidence type="ECO:0000313" key="6">
    <source>
        <dbReference type="EMBL" id="MEX0428618.1"/>
    </source>
</evidence>
<comment type="caution">
    <text evidence="6">The sequence shown here is derived from an EMBL/GenBank/DDBJ whole genome shotgun (WGS) entry which is preliminary data.</text>
</comment>
<dbReference type="SUPFAM" id="SSF46689">
    <property type="entry name" value="Homeodomain-like"/>
    <property type="match status" value="1"/>
</dbReference>
<dbReference type="RefSeq" id="WP_367994589.1">
    <property type="nucleotide sequence ID" value="NZ_JBFPJR010000023.1"/>
</dbReference>
<gene>
    <name evidence="6" type="ORF">AB3X52_13385</name>
</gene>
<feature type="domain" description="HTH tetR-type" evidence="5">
    <location>
        <begin position="7"/>
        <end position="67"/>
    </location>
</feature>
<dbReference type="Pfam" id="PF00440">
    <property type="entry name" value="TetR_N"/>
    <property type="match status" value="1"/>
</dbReference>
<dbReference type="PROSITE" id="PS01081">
    <property type="entry name" value="HTH_TETR_1"/>
    <property type="match status" value="1"/>
</dbReference>
<evidence type="ECO:0000259" key="5">
    <source>
        <dbReference type="PROSITE" id="PS50977"/>
    </source>
</evidence>
<evidence type="ECO:0000256" key="4">
    <source>
        <dbReference type="PROSITE-ProRule" id="PRU00335"/>
    </source>
</evidence>
<feature type="DNA-binding region" description="H-T-H motif" evidence="4">
    <location>
        <begin position="30"/>
        <end position="49"/>
    </location>
</feature>
<dbReference type="EMBL" id="JBFPJR010000023">
    <property type="protein sequence ID" value="MEX0428618.1"/>
    <property type="molecule type" value="Genomic_DNA"/>
</dbReference>
<evidence type="ECO:0000256" key="1">
    <source>
        <dbReference type="ARBA" id="ARBA00023015"/>
    </source>
</evidence>